<gene>
    <name evidence="2" type="ORF">FSB_LOCUS34919</name>
</gene>
<dbReference type="PANTHER" id="PTHR31672:SF13">
    <property type="entry name" value="F-BOX PROTEIN CPR30-LIKE"/>
    <property type="match status" value="1"/>
</dbReference>
<feature type="domain" description="F-box" evidence="1">
    <location>
        <begin position="12"/>
        <end position="62"/>
    </location>
</feature>
<protein>
    <recommendedName>
        <fullName evidence="1">F-box domain-containing protein</fullName>
    </recommendedName>
</protein>
<dbReference type="EMBL" id="OIVN01002866">
    <property type="protein sequence ID" value="SPD07037.1"/>
    <property type="molecule type" value="Genomic_DNA"/>
</dbReference>
<dbReference type="AlphaFoldDB" id="A0A2N9GXH6"/>
<evidence type="ECO:0000313" key="2">
    <source>
        <dbReference type="EMBL" id="SPD07037.1"/>
    </source>
</evidence>
<accession>A0A2N9GXH6</accession>
<dbReference type="Pfam" id="PF07734">
    <property type="entry name" value="FBA_1"/>
    <property type="match status" value="1"/>
</dbReference>
<dbReference type="PROSITE" id="PS50181">
    <property type="entry name" value="FBOX"/>
    <property type="match status" value="1"/>
</dbReference>
<name>A0A2N9GXH6_FAGSY</name>
<dbReference type="CDD" id="cd22157">
    <property type="entry name" value="F-box_AtFBW1-like"/>
    <property type="match status" value="1"/>
</dbReference>
<evidence type="ECO:0000259" key="1">
    <source>
        <dbReference type="PROSITE" id="PS50181"/>
    </source>
</evidence>
<dbReference type="SMART" id="SM00256">
    <property type="entry name" value="FBOX"/>
    <property type="match status" value="1"/>
</dbReference>
<dbReference type="Gene3D" id="2.120.10.30">
    <property type="entry name" value="TolB, C-terminal domain"/>
    <property type="match status" value="1"/>
</dbReference>
<dbReference type="InterPro" id="IPR006527">
    <property type="entry name" value="F-box-assoc_dom_typ1"/>
</dbReference>
<dbReference type="PANTHER" id="PTHR31672">
    <property type="entry name" value="BNACNNG10540D PROTEIN"/>
    <property type="match status" value="1"/>
</dbReference>
<dbReference type="InterPro" id="IPR050796">
    <property type="entry name" value="SCF_F-box_component"/>
</dbReference>
<proteinExistence type="predicted"/>
<organism evidence="2">
    <name type="scientific">Fagus sylvatica</name>
    <name type="common">Beechnut</name>
    <dbReference type="NCBI Taxonomy" id="28930"/>
    <lineage>
        <taxon>Eukaryota</taxon>
        <taxon>Viridiplantae</taxon>
        <taxon>Streptophyta</taxon>
        <taxon>Embryophyta</taxon>
        <taxon>Tracheophyta</taxon>
        <taxon>Spermatophyta</taxon>
        <taxon>Magnoliopsida</taxon>
        <taxon>eudicotyledons</taxon>
        <taxon>Gunneridae</taxon>
        <taxon>Pentapetalae</taxon>
        <taxon>rosids</taxon>
        <taxon>fabids</taxon>
        <taxon>Fagales</taxon>
        <taxon>Fagaceae</taxon>
        <taxon>Fagus</taxon>
    </lineage>
</organism>
<dbReference type="Pfam" id="PF00646">
    <property type="entry name" value="F-box"/>
    <property type="match status" value="1"/>
</dbReference>
<reference evidence="2" key="1">
    <citation type="submission" date="2018-02" db="EMBL/GenBank/DDBJ databases">
        <authorList>
            <person name="Cohen D.B."/>
            <person name="Kent A.D."/>
        </authorList>
    </citation>
    <scope>NUCLEOTIDE SEQUENCE</scope>
</reference>
<dbReference type="NCBIfam" id="TIGR01640">
    <property type="entry name" value="F_box_assoc_1"/>
    <property type="match status" value="1"/>
</dbReference>
<dbReference type="InterPro" id="IPR017451">
    <property type="entry name" value="F-box-assoc_interact_dom"/>
</dbReference>
<dbReference type="InterPro" id="IPR011042">
    <property type="entry name" value="6-blade_b-propeller_TolB-like"/>
</dbReference>
<dbReference type="InterPro" id="IPR001810">
    <property type="entry name" value="F-box_dom"/>
</dbReference>
<dbReference type="Gene3D" id="1.20.1280.50">
    <property type="match status" value="1"/>
</dbReference>
<dbReference type="SUPFAM" id="SSF81383">
    <property type="entry name" value="F-box domain"/>
    <property type="match status" value="1"/>
</dbReference>
<dbReference type="InterPro" id="IPR036047">
    <property type="entry name" value="F-box-like_dom_sf"/>
</dbReference>
<sequence>MSHHSSKKPRLTSDSDRLPDDAVFDLLNRLPVKSIVRFRCVSKSWNSVVTDPIFIATNFKLNLSLSNSLSANNNGYLLYVTHADPNDILSALELVTVVCNNDHTVAEVSRFNMPFTEGRMFGFCNGILYLDSYSPLFPMSHSYLWNTSIGKYVMFDCHCSSDPHLRVAIGFAYHSQRHDFKFVRILCFKGVLGAKPAPAMAEVFTLSTGSYKQLVVSVDSLTRIEPNGSISDIDDEDPFLFFNGALHSLAYTTEGDKFILSFDFNDERFREIILPSDYLDDLDVLDLEHLAVFKGLLALIAFGKNELDEAICLIWEMKEYGDVKSWTKKICKEYLCEKSDGLYKVKISKLNRIVANPGDIVQIDARLNMTSIRALAAKKTMILTNWSIYVLMSNSSTSTSFSHNNGMESEVIIGNLNVADAYFGLQVVGQAEGLATQVVTRVEGSYGETMLPDEAEVYTLNTESWRRVVLPVECH</sequence>